<evidence type="ECO:0000313" key="7">
    <source>
        <dbReference type="Proteomes" id="UP001595914"/>
    </source>
</evidence>
<dbReference type="Proteomes" id="UP001595914">
    <property type="component" value="Unassembled WGS sequence"/>
</dbReference>
<evidence type="ECO:0000313" key="6">
    <source>
        <dbReference type="EMBL" id="MFC4604908.1"/>
    </source>
</evidence>
<reference evidence="7" key="1">
    <citation type="journal article" date="2019" name="Int. J. Syst. Evol. Microbiol.">
        <title>The Global Catalogue of Microorganisms (GCM) 10K type strain sequencing project: providing services to taxonomists for standard genome sequencing and annotation.</title>
        <authorList>
            <consortium name="The Broad Institute Genomics Platform"/>
            <consortium name="The Broad Institute Genome Sequencing Center for Infectious Disease"/>
            <person name="Wu L."/>
            <person name="Ma J."/>
        </authorList>
    </citation>
    <scope>NUCLEOTIDE SEQUENCE [LARGE SCALE GENOMIC DNA]</scope>
    <source>
        <strain evidence="7">CCUG 54520</strain>
    </source>
</reference>
<keyword evidence="3" id="KW-0812">Transmembrane</keyword>
<evidence type="ECO:0000256" key="3">
    <source>
        <dbReference type="ARBA" id="ARBA00022692"/>
    </source>
</evidence>
<comment type="caution">
    <text evidence="6">The sequence shown here is derived from an EMBL/GenBank/DDBJ whole genome shotgun (WGS) entry which is preliminary data.</text>
</comment>
<accession>A0ABV9FSH7</accession>
<sequence length="235" mass="24377">MKLEHAVFLAATGATVAGAVTGNERLQQVAKPLMAPALAARVWRRRDEVDRADAGLLLAALAAATVGDVFMIDPDDDARLVRGASSFAVMQTGYSTLLARHGARPTAPALVPRLLGWLGAAGLLRARARTVSTTLTGYGAVLATTSTLSADPALAPGARVVAGTALPNADRRSWLALGGLLFTGSDALIVVRRLFVRGETGRRVTEGVVLASYGAAQVLLVEGMLALGASRRRES</sequence>
<dbReference type="RefSeq" id="WP_378418083.1">
    <property type="nucleotide sequence ID" value="NZ_JBHSFO010000008.1"/>
</dbReference>
<evidence type="ECO:0000256" key="5">
    <source>
        <dbReference type="ARBA" id="ARBA00023136"/>
    </source>
</evidence>
<gene>
    <name evidence="6" type="ORF">ACFO6S_14515</name>
</gene>
<evidence type="ECO:0000256" key="4">
    <source>
        <dbReference type="ARBA" id="ARBA00022989"/>
    </source>
</evidence>
<evidence type="ECO:0000256" key="2">
    <source>
        <dbReference type="ARBA" id="ARBA00007375"/>
    </source>
</evidence>
<keyword evidence="7" id="KW-1185">Reference proteome</keyword>
<keyword evidence="5" id="KW-0472">Membrane</keyword>
<dbReference type="InterPro" id="IPR012506">
    <property type="entry name" value="TMEM86B-like"/>
</dbReference>
<comment type="subcellular location">
    <subcellularLocation>
        <location evidence="1">Membrane</location>
        <topology evidence="1">Multi-pass membrane protein</topology>
    </subcellularLocation>
</comment>
<dbReference type="PANTHER" id="PTHR31885">
    <property type="entry name" value="GH04784P"/>
    <property type="match status" value="1"/>
</dbReference>
<dbReference type="Pfam" id="PF07947">
    <property type="entry name" value="YhhN"/>
    <property type="match status" value="1"/>
</dbReference>
<proteinExistence type="inferred from homology"/>
<comment type="similarity">
    <text evidence="2">Belongs to the TMEM86 family.</text>
</comment>
<keyword evidence="4" id="KW-1133">Transmembrane helix</keyword>
<name>A0ABV9FSH7_9NOCA</name>
<organism evidence="6 7">
    <name type="scientific">Rhodococcus kronopolitis</name>
    <dbReference type="NCBI Taxonomy" id="1460226"/>
    <lineage>
        <taxon>Bacteria</taxon>
        <taxon>Bacillati</taxon>
        <taxon>Actinomycetota</taxon>
        <taxon>Actinomycetes</taxon>
        <taxon>Mycobacteriales</taxon>
        <taxon>Nocardiaceae</taxon>
        <taxon>Rhodococcus</taxon>
    </lineage>
</organism>
<evidence type="ECO:0000256" key="1">
    <source>
        <dbReference type="ARBA" id="ARBA00004141"/>
    </source>
</evidence>
<dbReference type="EMBL" id="JBHSFO010000008">
    <property type="protein sequence ID" value="MFC4604908.1"/>
    <property type="molecule type" value="Genomic_DNA"/>
</dbReference>
<protein>
    <submittedName>
        <fullName evidence="6">Lysoplasmalogenase family protein</fullName>
    </submittedName>
</protein>
<dbReference type="PANTHER" id="PTHR31885:SF6">
    <property type="entry name" value="GH04784P"/>
    <property type="match status" value="1"/>
</dbReference>